<sequence>MKKIIFIPLIGLGLALFTGCATSTQQNTKSLSFKSIDLLDKYGVSESALMKAENGYIFVIPAPNGADIYKLDKNYNLVWKKTTPILLDPIKSQVIGDKLYILGYDQKKNKVALLQYDLKGNLIKTSYYGKAYNLARDFAIINGKTYVAVTEYTPNNNSDIVIYSNDNKKITLSTPYMDDVKYIKPYKNGILIIGTTQSDSENVIIAYKTLDNKTVWAKIIDLGMDEKPIKVSIKNNEIILDILSTDNMGAEKDVTFIIDENGKVKSVKKGIEFKQLPMKYRT</sequence>
<dbReference type="EMBL" id="CP001279">
    <property type="protein sequence ID" value="ACM92164.1"/>
    <property type="molecule type" value="Genomic_DNA"/>
</dbReference>
<gene>
    <name evidence="2" type="ordered locus">NAMH_0483</name>
</gene>
<reference evidence="2 3" key="1">
    <citation type="journal article" date="2009" name="PLoS Genet.">
        <title>Adaptations to submarine hydrothermal environments exemplified by the genome of Nautilia profundicola.</title>
        <authorList>
            <person name="Campbell B.J."/>
            <person name="Smith J.L."/>
            <person name="Hanson T.E."/>
            <person name="Klotz M.G."/>
            <person name="Stein L.Y."/>
            <person name="Lee C.K."/>
            <person name="Wu D."/>
            <person name="Robinson J.M."/>
            <person name="Khouri H.M."/>
            <person name="Eisen J.A."/>
            <person name="Cary S.C."/>
        </authorList>
    </citation>
    <scope>NUCLEOTIDE SEQUENCE [LARGE SCALE GENOMIC DNA]</scope>
    <source>
        <strain evidence="3">ATCC BAA-1463 / DSM 18972 / AmH</strain>
    </source>
</reference>
<organism evidence="2 3">
    <name type="scientific">Nautilia profundicola (strain ATCC BAA-1463 / DSM 18972 / AmH)</name>
    <dbReference type="NCBI Taxonomy" id="598659"/>
    <lineage>
        <taxon>Bacteria</taxon>
        <taxon>Pseudomonadati</taxon>
        <taxon>Campylobacterota</taxon>
        <taxon>Epsilonproteobacteria</taxon>
        <taxon>Nautiliales</taxon>
        <taxon>Nautiliaceae</taxon>
        <taxon>Nautilia</taxon>
    </lineage>
</organism>
<keyword evidence="2" id="KW-0449">Lipoprotein</keyword>
<dbReference type="KEGG" id="nam:NAMH_0483"/>
<dbReference type="AlphaFoldDB" id="B9L8E3"/>
<proteinExistence type="predicted"/>
<protein>
    <submittedName>
        <fullName evidence="2">Lipoprotein</fullName>
    </submittedName>
</protein>
<name>B9L8E3_NAUPA</name>
<feature type="signal peptide" evidence="1">
    <location>
        <begin position="1"/>
        <end position="23"/>
    </location>
</feature>
<evidence type="ECO:0000256" key="1">
    <source>
        <dbReference type="SAM" id="SignalP"/>
    </source>
</evidence>
<dbReference type="Proteomes" id="UP000000448">
    <property type="component" value="Chromosome"/>
</dbReference>
<dbReference type="SUPFAM" id="SSF69304">
    <property type="entry name" value="Tricorn protease N-terminal domain"/>
    <property type="match status" value="1"/>
</dbReference>
<dbReference type="RefSeq" id="WP_012663536.1">
    <property type="nucleotide sequence ID" value="NC_012115.1"/>
</dbReference>
<keyword evidence="3" id="KW-1185">Reference proteome</keyword>
<dbReference type="HOGENOM" id="CLU_986342_0_0_7"/>
<evidence type="ECO:0000313" key="3">
    <source>
        <dbReference type="Proteomes" id="UP000000448"/>
    </source>
</evidence>
<feature type="chain" id="PRO_5002886160" evidence="1">
    <location>
        <begin position="24"/>
        <end position="282"/>
    </location>
</feature>
<keyword evidence="1" id="KW-0732">Signal</keyword>
<evidence type="ECO:0000313" key="2">
    <source>
        <dbReference type="EMBL" id="ACM92164.1"/>
    </source>
</evidence>
<dbReference type="STRING" id="598659.NAMH_0483"/>
<accession>B9L8E3</accession>
<dbReference type="OrthoDB" id="5372540at2"/>
<dbReference type="PROSITE" id="PS51257">
    <property type="entry name" value="PROKAR_LIPOPROTEIN"/>
    <property type="match status" value="1"/>
</dbReference>